<gene>
    <name evidence="1" type="ORF">CPT34_29795</name>
</gene>
<dbReference type="Proteomes" id="UP000218807">
    <property type="component" value="Unassembled WGS sequence"/>
</dbReference>
<comment type="caution">
    <text evidence="1">The sequence shown here is derived from an EMBL/GenBank/DDBJ whole genome shotgun (WGS) entry which is preliminary data.</text>
</comment>
<dbReference type="AlphaFoldDB" id="A0A2A5KKC4"/>
<evidence type="ECO:0000313" key="1">
    <source>
        <dbReference type="EMBL" id="PCK77509.1"/>
    </source>
</evidence>
<dbReference type="EMBL" id="NXDM01000042">
    <property type="protein sequence ID" value="PCK77509.1"/>
    <property type="molecule type" value="Genomic_DNA"/>
</dbReference>
<reference evidence="1 2" key="1">
    <citation type="submission" date="2017-09" db="EMBL/GenBank/DDBJ databases">
        <title>Comparative genomics of rhizobia isolated from Phaseolus vulgaris in China.</title>
        <authorList>
            <person name="Tong W."/>
        </authorList>
    </citation>
    <scope>NUCLEOTIDE SEQUENCE [LARGE SCALE GENOMIC DNA]</scope>
    <source>
        <strain evidence="1 2">L101</strain>
    </source>
</reference>
<accession>A0A2A5KKC4</accession>
<organism evidence="1 2">
    <name type="scientific">Rhizobium sophoriradicis</name>
    <dbReference type="NCBI Taxonomy" id="1535245"/>
    <lineage>
        <taxon>Bacteria</taxon>
        <taxon>Pseudomonadati</taxon>
        <taxon>Pseudomonadota</taxon>
        <taxon>Alphaproteobacteria</taxon>
        <taxon>Hyphomicrobiales</taxon>
        <taxon>Rhizobiaceae</taxon>
        <taxon>Rhizobium/Agrobacterium group</taxon>
        <taxon>Rhizobium</taxon>
    </lineage>
</organism>
<protein>
    <submittedName>
        <fullName evidence="1">Uncharacterized protein</fullName>
    </submittedName>
</protein>
<evidence type="ECO:0000313" key="2">
    <source>
        <dbReference type="Proteomes" id="UP000218807"/>
    </source>
</evidence>
<sequence>MRTISVCPWLRAADMLDNSLTSSSISTDGSAPKMPSTQFFEGKARLLRDDGQLARSPTSRRRGLLMAKNDQQEAYEKLMSA</sequence>
<keyword evidence="2" id="KW-1185">Reference proteome</keyword>
<proteinExistence type="predicted"/>
<name>A0A2A5KKC4_9HYPH</name>